<dbReference type="EMBL" id="JAHRIP010079932">
    <property type="protein sequence ID" value="MEQ2312705.1"/>
    <property type="molecule type" value="Genomic_DNA"/>
</dbReference>
<name>A0ABV1A3D0_9TELE</name>
<evidence type="ECO:0000313" key="2">
    <source>
        <dbReference type="Proteomes" id="UP001469553"/>
    </source>
</evidence>
<protein>
    <submittedName>
        <fullName evidence="1">Uncharacterized protein</fullName>
    </submittedName>
</protein>
<accession>A0ABV1A3D0</accession>
<proteinExistence type="predicted"/>
<organism evidence="1 2">
    <name type="scientific">Ameca splendens</name>
    <dbReference type="NCBI Taxonomy" id="208324"/>
    <lineage>
        <taxon>Eukaryota</taxon>
        <taxon>Metazoa</taxon>
        <taxon>Chordata</taxon>
        <taxon>Craniata</taxon>
        <taxon>Vertebrata</taxon>
        <taxon>Euteleostomi</taxon>
        <taxon>Actinopterygii</taxon>
        <taxon>Neopterygii</taxon>
        <taxon>Teleostei</taxon>
        <taxon>Neoteleostei</taxon>
        <taxon>Acanthomorphata</taxon>
        <taxon>Ovalentaria</taxon>
        <taxon>Atherinomorphae</taxon>
        <taxon>Cyprinodontiformes</taxon>
        <taxon>Goodeidae</taxon>
        <taxon>Ameca</taxon>
    </lineage>
</organism>
<keyword evidence="2" id="KW-1185">Reference proteome</keyword>
<evidence type="ECO:0000313" key="1">
    <source>
        <dbReference type="EMBL" id="MEQ2312705.1"/>
    </source>
</evidence>
<reference evidence="1 2" key="1">
    <citation type="submission" date="2021-06" db="EMBL/GenBank/DDBJ databases">
        <authorList>
            <person name="Palmer J.M."/>
        </authorList>
    </citation>
    <scope>NUCLEOTIDE SEQUENCE [LARGE SCALE GENOMIC DNA]</scope>
    <source>
        <strain evidence="1 2">AS_MEX2019</strain>
        <tissue evidence="1">Muscle</tissue>
    </source>
</reference>
<comment type="caution">
    <text evidence="1">The sequence shown here is derived from an EMBL/GenBank/DDBJ whole genome shotgun (WGS) entry which is preliminary data.</text>
</comment>
<sequence>MDFPKAGSVSTFCGPPAKPGGSLLTGSQGPVLKVVVSKRKPLNSPCVENVVLLATSHQDLQDVLKQFTAKCELTGIRISSYMSVYERPWFSTGKRWTAACR</sequence>
<gene>
    <name evidence="1" type="ORF">AMECASPLE_033914</name>
</gene>
<dbReference type="Proteomes" id="UP001469553">
    <property type="component" value="Unassembled WGS sequence"/>
</dbReference>